<feature type="transmembrane region" description="Helical" evidence="1">
    <location>
        <begin position="51"/>
        <end position="76"/>
    </location>
</feature>
<organism evidence="2 3">
    <name type="scientific">Methanosarcina spelaei</name>
    <dbReference type="NCBI Taxonomy" id="1036679"/>
    <lineage>
        <taxon>Archaea</taxon>
        <taxon>Methanobacteriati</taxon>
        <taxon>Methanobacteriota</taxon>
        <taxon>Stenosarchaea group</taxon>
        <taxon>Methanomicrobia</taxon>
        <taxon>Methanosarcinales</taxon>
        <taxon>Methanosarcinaceae</taxon>
        <taxon>Methanosarcina</taxon>
    </lineage>
</organism>
<keyword evidence="1" id="KW-1133">Transmembrane helix</keyword>
<dbReference type="OrthoDB" id="135215at2157"/>
<accession>A0A2A2HTV0</accession>
<dbReference type="AlphaFoldDB" id="A0A2A2HTV0"/>
<evidence type="ECO:0000313" key="2">
    <source>
        <dbReference type="EMBL" id="PAV12748.1"/>
    </source>
</evidence>
<gene>
    <name evidence="2" type="ORF">ASJ81_19815</name>
</gene>
<evidence type="ECO:0000313" key="3">
    <source>
        <dbReference type="Proteomes" id="UP000218164"/>
    </source>
</evidence>
<sequence length="119" mass="13447">MNSSGIYWSGGYVTFKNIIQFYNVNDLTISPFKRNLTIRFNNYLKMEFNSLYWFTLPGFVLCSGGLYIGLGLLRTFYLDGSLAFKPTVLMVILTVIGAGMTFTGILLHSISGLLQHLRE</sequence>
<keyword evidence="1" id="KW-0812">Transmembrane</keyword>
<name>A0A2A2HTV0_9EURY</name>
<reference evidence="2 3" key="1">
    <citation type="journal article" date="2017" name="BMC Genomics">
        <title>Genomic analysis of methanogenic archaea reveals a shift towards energy conservation.</title>
        <authorList>
            <person name="Gilmore S.P."/>
            <person name="Henske J.K."/>
            <person name="Sexton J.A."/>
            <person name="Solomon K.V."/>
            <person name="Seppala S."/>
            <person name="Yoo J.I."/>
            <person name="Huyett L.M."/>
            <person name="Pressman A."/>
            <person name="Cogan J.Z."/>
            <person name="Kivenson V."/>
            <person name="Peng X."/>
            <person name="Tan Y."/>
            <person name="Valentine D.L."/>
            <person name="O'Malley M.A."/>
        </authorList>
    </citation>
    <scope>NUCLEOTIDE SEQUENCE [LARGE SCALE GENOMIC DNA]</scope>
    <source>
        <strain evidence="2 3">MC-15</strain>
    </source>
</reference>
<comment type="caution">
    <text evidence="2">The sequence shown here is derived from an EMBL/GenBank/DDBJ whole genome shotgun (WGS) entry which is preliminary data.</text>
</comment>
<dbReference type="Proteomes" id="UP000218164">
    <property type="component" value="Unassembled WGS sequence"/>
</dbReference>
<dbReference type="EMBL" id="LMVP01000187">
    <property type="protein sequence ID" value="PAV12748.1"/>
    <property type="molecule type" value="Genomic_DNA"/>
</dbReference>
<protein>
    <submittedName>
        <fullName evidence="2">Uncharacterized protein</fullName>
    </submittedName>
</protein>
<feature type="transmembrane region" description="Helical" evidence="1">
    <location>
        <begin position="88"/>
        <end position="110"/>
    </location>
</feature>
<evidence type="ECO:0000256" key="1">
    <source>
        <dbReference type="SAM" id="Phobius"/>
    </source>
</evidence>
<dbReference type="RefSeq" id="WP_095644390.1">
    <property type="nucleotide sequence ID" value="NZ_LMVP01000187.1"/>
</dbReference>
<keyword evidence="3" id="KW-1185">Reference proteome</keyword>
<keyword evidence="1" id="KW-0472">Membrane</keyword>
<proteinExistence type="predicted"/>